<dbReference type="EMBL" id="BABS01000096">
    <property type="protein sequence ID" value="GAA09498.1"/>
    <property type="molecule type" value="Genomic_DNA"/>
</dbReference>
<feature type="compositionally biased region" description="Basic and acidic residues" evidence="1">
    <location>
        <begin position="21"/>
        <end position="43"/>
    </location>
</feature>
<proteinExistence type="predicted"/>
<evidence type="ECO:0000256" key="1">
    <source>
        <dbReference type="SAM" id="MobiDB-lite"/>
    </source>
</evidence>
<sequence length="43" mass="4860">MWDCPLLPHPFEAASPSPDKLAPRESMEPEPKADDRHSPPSHR</sequence>
<reference evidence="2 3" key="1">
    <citation type="journal article" date="2011" name="Biochem. Biophys. Res. Commun.">
        <title>Increased number of Arginine-based salt bridges contributes to the thermotolerance of thermotolerant acetic acid bacteria, Acetobacter tropicalis SKU1100.</title>
        <authorList>
            <person name="Matsutani M."/>
            <person name="Hirakawa H."/>
            <person name="Nishikura M."/>
            <person name="Soemphol W."/>
            <person name="Ali I.A.I."/>
            <person name="Yakushi T."/>
            <person name="Matsushita K."/>
        </authorList>
    </citation>
    <scope>NUCLEOTIDE SEQUENCE [LARGE SCALE GENOMIC DNA]</scope>
    <source>
        <strain evidence="2 3">NBRC 101654</strain>
    </source>
</reference>
<organism evidence="2 3">
    <name type="scientific">Acetobacter tropicalis NBRC 101654</name>
    <dbReference type="NCBI Taxonomy" id="749388"/>
    <lineage>
        <taxon>Bacteria</taxon>
        <taxon>Pseudomonadati</taxon>
        <taxon>Pseudomonadota</taxon>
        <taxon>Alphaproteobacteria</taxon>
        <taxon>Acetobacterales</taxon>
        <taxon>Acetobacteraceae</taxon>
        <taxon>Acetobacter</taxon>
    </lineage>
</organism>
<accession>F7VGK3</accession>
<protein>
    <submittedName>
        <fullName evidence="2">Uncharacterized protein</fullName>
    </submittedName>
</protein>
<feature type="region of interest" description="Disordered" evidence="1">
    <location>
        <begin position="1"/>
        <end position="43"/>
    </location>
</feature>
<evidence type="ECO:0000313" key="3">
    <source>
        <dbReference type="Proteomes" id="UP000004319"/>
    </source>
</evidence>
<dbReference type="Proteomes" id="UP000004319">
    <property type="component" value="Unassembled WGS sequence"/>
</dbReference>
<gene>
    <name evidence="2" type="ORF">ATPR_2502</name>
</gene>
<dbReference type="AlphaFoldDB" id="F7VGK3"/>
<name>F7VGK3_9PROT</name>
<evidence type="ECO:0000313" key="2">
    <source>
        <dbReference type="EMBL" id="GAA09498.1"/>
    </source>
</evidence>
<comment type="caution">
    <text evidence="2">The sequence shown here is derived from an EMBL/GenBank/DDBJ whole genome shotgun (WGS) entry which is preliminary data.</text>
</comment>